<dbReference type="AlphaFoldDB" id="A0A512BWK0"/>
<protein>
    <submittedName>
        <fullName evidence="1">Uncharacterized protein</fullName>
    </submittedName>
</protein>
<gene>
    <name evidence="1" type="ORF">MAE02_40010</name>
</gene>
<keyword evidence="2" id="KW-1185">Reference proteome</keyword>
<dbReference type="EMBL" id="BJYU01000061">
    <property type="protein sequence ID" value="GEO16305.1"/>
    <property type="molecule type" value="Genomic_DNA"/>
</dbReference>
<dbReference type="OrthoDB" id="8019991at2"/>
<name>A0A512BWK0_9HYPH</name>
<evidence type="ECO:0000313" key="2">
    <source>
        <dbReference type="Proteomes" id="UP000321085"/>
    </source>
</evidence>
<dbReference type="Proteomes" id="UP000321085">
    <property type="component" value="Unassembled WGS sequence"/>
</dbReference>
<proteinExistence type="predicted"/>
<dbReference type="RefSeq" id="WP_114188115.1">
    <property type="nucleotide sequence ID" value="NZ_BJYU01000061.1"/>
</dbReference>
<sequence length="65" mass="6999">MLEASDTLSGAIMAIDAGTVGAASVPGRSIDEPFTGLMILLDLERIVLRGEQIWLLYRDVHGMDP</sequence>
<organism evidence="1 2">
    <name type="scientific">Microvirga aerophila</name>
    <dbReference type="NCBI Taxonomy" id="670291"/>
    <lineage>
        <taxon>Bacteria</taxon>
        <taxon>Pseudomonadati</taxon>
        <taxon>Pseudomonadota</taxon>
        <taxon>Alphaproteobacteria</taxon>
        <taxon>Hyphomicrobiales</taxon>
        <taxon>Methylobacteriaceae</taxon>
        <taxon>Microvirga</taxon>
    </lineage>
</organism>
<comment type="caution">
    <text evidence="1">The sequence shown here is derived from an EMBL/GenBank/DDBJ whole genome shotgun (WGS) entry which is preliminary data.</text>
</comment>
<accession>A0A512BWK0</accession>
<evidence type="ECO:0000313" key="1">
    <source>
        <dbReference type="EMBL" id="GEO16305.1"/>
    </source>
</evidence>
<reference evidence="1 2" key="1">
    <citation type="submission" date="2019-07" db="EMBL/GenBank/DDBJ databases">
        <title>Whole genome shotgun sequence of Microvirga aerophila NBRC 106136.</title>
        <authorList>
            <person name="Hosoyama A."/>
            <person name="Uohara A."/>
            <person name="Ohji S."/>
            <person name="Ichikawa N."/>
        </authorList>
    </citation>
    <scope>NUCLEOTIDE SEQUENCE [LARGE SCALE GENOMIC DNA]</scope>
    <source>
        <strain evidence="1 2">NBRC 106136</strain>
    </source>
</reference>